<comment type="caution">
    <text evidence="1">The sequence shown here is derived from an EMBL/GenBank/DDBJ whole genome shotgun (WGS) entry which is preliminary data.</text>
</comment>
<dbReference type="AlphaFoldDB" id="A0A7X9RZ35"/>
<sequence>MNKTYKKLLHLYSRAGFGLTRSRADHLLSNKDFVSPLLDLSQLKPLEVDLPPLEEGMPNYGEMKMMSADEKREKQKTRNQNTQKVLLNWIDQMQTGECDLVEKMALFWHGHFACRIRNPYIAIQYTDTLRMKGLGDFKSLLMGVSQSRGMIDYLHLKQNNKRKPNEDFARELCELFTLGRDNGYTEADVKEIARCFTGWVSDRNLNFKVVNKRHDDGEKTVFGKTGNFGGEDVIDLILEKRECAYFISHKIYKYFVNPVPEEKRVQEVADKLYDTNYDIGKTMAYIFNSSWFYQEKNIGVKIKSPIELMVTMKKQFDLSPKNRKSWMILQRNLDQVLYNPPNVAGWPGDKSWIDASRLAQRLRLPSALLNNGEIPLAYKEDYDQDPMEDRRRMKQYRKFQCEIDWDKIEKEHYEDKKCSLVELMIRGELSDEGKQYISENQLTNFKDKMIQILSLPEYQLC</sequence>
<accession>A0A7X9RZ35</accession>
<reference evidence="1 2" key="1">
    <citation type="submission" date="2020-04" db="EMBL/GenBank/DDBJ databases">
        <title>Flammeovirga sp. SR4, a novel species isolated from seawater.</title>
        <authorList>
            <person name="Wang X."/>
        </authorList>
    </citation>
    <scope>NUCLEOTIDE SEQUENCE [LARGE SCALE GENOMIC DNA]</scope>
    <source>
        <strain evidence="1 2">ATCC 23126</strain>
    </source>
</reference>
<dbReference type="Pfam" id="PF08811">
    <property type="entry name" value="DUF1800"/>
    <property type="match status" value="1"/>
</dbReference>
<dbReference type="Proteomes" id="UP000576082">
    <property type="component" value="Unassembled WGS sequence"/>
</dbReference>
<evidence type="ECO:0000313" key="1">
    <source>
        <dbReference type="EMBL" id="NME71447.1"/>
    </source>
</evidence>
<proteinExistence type="predicted"/>
<dbReference type="InterPro" id="IPR014917">
    <property type="entry name" value="DUF1800"/>
</dbReference>
<organism evidence="1 2">
    <name type="scientific">Flammeovirga aprica JL-4</name>
    <dbReference type="NCBI Taxonomy" id="694437"/>
    <lineage>
        <taxon>Bacteria</taxon>
        <taxon>Pseudomonadati</taxon>
        <taxon>Bacteroidota</taxon>
        <taxon>Cytophagia</taxon>
        <taxon>Cytophagales</taxon>
        <taxon>Flammeovirgaceae</taxon>
        <taxon>Flammeovirga</taxon>
    </lineage>
</organism>
<dbReference type="RefSeq" id="WP_169659662.1">
    <property type="nucleotide sequence ID" value="NZ_JABANE010000098.1"/>
</dbReference>
<gene>
    <name evidence="1" type="ORF">HHU12_26005</name>
</gene>
<dbReference type="EMBL" id="JABANE010000098">
    <property type="protein sequence ID" value="NME71447.1"/>
    <property type="molecule type" value="Genomic_DNA"/>
</dbReference>
<protein>
    <submittedName>
        <fullName evidence="1">DUF1800 domain-containing protein</fullName>
    </submittedName>
</protein>
<evidence type="ECO:0000313" key="2">
    <source>
        <dbReference type="Proteomes" id="UP000576082"/>
    </source>
</evidence>
<name>A0A7X9RZ35_9BACT</name>
<keyword evidence="2" id="KW-1185">Reference proteome</keyword>